<accession>A0A4D7AT73</accession>
<evidence type="ECO:0000313" key="1">
    <source>
        <dbReference type="EMBL" id="QCI60678.1"/>
    </source>
</evidence>
<dbReference type="InterPro" id="IPR014054">
    <property type="entry name" value="Phage_regulatory_Rha"/>
</dbReference>
<organism evidence="1 2">
    <name type="scientific">Dysosmobacter welbionis</name>
    <dbReference type="NCBI Taxonomy" id="2093857"/>
    <lineage>
        <taxon>Bacteria</taxon>
        <taxon>Bacillati</taxon>
        <taxon>Bacillota</taxon>
        <taxon>Clostridia</taxon>
        <taxon>Eubacteriales</taxon>
        <taxon>Oscillospiraceae</taxon>
        <taxon>Dysosmobacter</taxon>
    </lineage>
</organism>
<gene>
    <name evidence="1" type="ORF">EIO64_16915</name>
</gene>
<keyword evidence="2" id="KW-1185">Reference proteome</keyword>
<dbReference type="AlphaFoldDB" id="A0A4D7AT73"/>
<dbReference type="Proteomes" id="UP000298642">
    <property type="component" value="Chromosome"/>
</dbReference>
<dbReference type="Pfam" id="PF09669">
    <property type="entry name" value="Phage_pRha"/>
    <property type="match status" value="1"/>
</dbReference>
<dbReference type="RefSeq" id="WP_136891692.1">
    <property type="nucleotide sequence ID" value="NZ_CP034413.3"/>
</dbReference>
<name>A0A4D7AT73_9FIRM</name>
<sequence length="242" mass="27832">MNELRVFNFNDAEVVDSRDVAEWTDRNHKDLLRDIRGYIEVMEKSDEISQRKIAPSDFFIESTFESRGKQYPCYLLTKKGCDMVANKMTGEKGVLFTAAYVSAFEKMREHIQGGKTKRLGMTDYQMESIRVRKAQLLERLAKEYDGTYRQVLQAHATKELTGEYLLPLPYIGEKMYSAQEIGEKLGISANKVGMLANRNHLKTKQYGTWVNDVAKNCPGKEVPSFRYYESVVPVLKTIISKQ</sequence>
<proteinExistence type="predicted"/>
<evidence type="ECO:0000313" key="2">
    <source>
        <dbReference type="Proteomes" id="UP000298642"/>
    </source>
</evidence>
<dbReference type="KEGG" id="obj:EIO64_16915"/>
<dbReference type="NCBIfam" id="TIGR02681">
    <property type="entry name" value="phage_pRha"/>
    <property type="match status" value="1"/>
</dbReference>
<protein>
    <submittedName>
        <fullName evidence="1">Rha family transcriptional regulator</fullName>
    </submittedName>
</protein>
<reference evidence="2" key="1">
    <citation type="submission" date="2018-12" db="EMBL/GenBank/DDBJ databases">
        <title>Dusodibacter welbiota gen. nov., sp. nov., isolated from human faeces and emended description of the Oscillibacter genus.</title>
        <authorList>
            <person name="Le Roy T."/>
            <person name="Van der Smissen P."/>
            <person name="Delzenne N."/>
            <person name="Muccioli G."/>
            <person name="Collet J.F."/>
            <person name="Cani P.D."/>
        </authorList>
    </citation>
    <scope>NUCLEOTIDE SEQUENCE [LARGE SCALE GENOMIC DNA]</scope>
    <source>
        <strain evidence="2">J115</strain>
    </source>
</reference>
<dbReference type="EMBL" id="CP034413">
    <property type="protein sequence ID" value="QCI60678.1"/>
    <property type="molecule type" value="Genomic_DNA"/>
</dbReference>